<evidence type="ECO:0000313" key="1">
    <source>
        <dbReference type="EMBL" id="WTQ79245.1"/>
    </source>
</evidence>
<accession>A0ABZ1KF16</accession>
<sequence length="409" mass="43718">MRTGWIRLWRCVAWGGIGLSLYAGWLTVDDVRDRSASEQAIAEACDRLVSGAAVMDLHGGTVRAKTDDDNRIDTHGPRGSCTVYQASASGRTTGLFSLTVRAGGEAEPLNWIGDRTEPFALPDPADRTPKTDLTAVADRRPEPRPLGDGSLGWYGDWYTTVRAECGPGSRATAPPLLHITASADYDDDVSGADRARLARIARSAAETLTRRIGCRTRLSALPGGEPAPVPAVLRPARSAGGSCAWFAGYLRRSGHGPLPDRALSVPVLDTYPRESCLLAVSPGQVRRTAGGLPEDKRDFADSAVTHSPWWLRTVTYTGAEAHTAGYETIDGEDVVIKPGTAGHANDVWWASSVCGGKPAVHTLGTSYAYDNVLGSRAVSALFRAYVDDIAGRRGCTHVTFPDTKDFGDR</sequence>
<proteinExistence type="predicted"/>
<name>A0ABZ1KF16_STRAH</name>
<organism evidence="1 2">
    <name type="scientific">Streptomyces achromogenes</name>
    <dbReference type="NCBI Taxonomy" id="67255"/>
    <lineage>
        <taxon>Bacteria</taxon>
        <taxon>Bacillati</taxon>
        <taxon>Actinomycetota</taxon>
        <taxon>Actinomycetes</taxon>
        <taxon>Kitasatosporales</taxon>
        <taxon>Streptomycetaceae</taxon>
        <taxon>Streptomyces</taxon>
    </lineage>
</organism>
<dbReference type="EMBL" id="CP108164">
    <property type="protein sequence ID" value="WTQ79245.1"/>
    <property type="molecule type" value="Genomic_DNA"/>
</dbReference>
<dbReference type="Proteomes" id="UP001622557">
    <property type="component" value="Chromosome"/>
</dbReference>
<evidence type="ECO:0000313" key="2">
    <source>
        <dbReference type="Proteomes" id="UP001622557"/>
    </source>
</evidence>
<protein>
    <submittedName>
        <fullName evidence="1">Uncharacterized protein</fullName>
    </submittedName>
</protein>
<gene>
    <name evidence="1" type="ORF">OG350_02550</name>
</gene>
<keyword evidence="2" id="KW-1185">Reference proteome</keyword>
<reference evidence="1 2" key="1">
    <citation type="submission" date="2022-10" db="EMBL/GenBank/DDBJ databases">
        <title>The complete genomes of actinobacterial strains from the NBC collection.</title>
        <authorList>
            <person name="Joergensen T.S."/>
            <person name="Alvarez Arevalo M."/>
            <person name="Sterndorff E.B."/>
            <person name="Faurdal D."/>
            <person name="Vuksanovic O."/>
            <person name="Mourched A.-S."/>
            <person name="Charusanti P."/>
            <person name="Shaw S."/>
            <person name="Blin K."/>
            <person name="Weber T."/>
        </authorList>
    </citation>
    <scope>NUCLEOTIDE SEQUENCE [LARGE SCALE GENOMIC DNA]</scope>
    <source>
        <strain evidence="1 2">NBC_00156</strain>
    </source>
</reference>
<dbReference type="RefSeq" id="WP_405445012.1">
    <property type="nucleotide sequence ID" value="NZ_CP108164.1"/>
</dbReference>
<dbReference type="GeneID" id="97279268"/>